<organism evidence="1 2">
    <name type="scientific">Arachis hypogaea</name>
    <name type="common">Peanut</name>
    <dbReference type="NCBI Taxonomy" id="3818"/>
    <lineage>
        <taxon>Eukaryota</taxon>
        <taxon>Viridiplantae</taxon>
        <taxon>Streptophyta</taxon>
        <taxon>Embryophyta</taxon>
        <taxon>Tracheophyta</taxon>
        <taxon>Spermatophyta</taxon>
        <taxon>Magnoliopsida</taxon>
        <taxon>eudicotyledons</taxon>
        <taxon>Gunneridae</taxon>
        <taxon>Pentapetalae</taxon>
        <taxon>rosids</taxon>
        <taxon>fabids</taxon>
        <taxon>Fabales</taxon>
        <taxon>Fabaceae</taxon>
        <taxon>Papilionoideae</taxon>
        <taxon>50 kb inversion clade</taxon>
        <taxon>dalbergioids sensu lato</taxon>
        <taxon>Dalbergieae</taxon>
        <taxon>Pterocarpus clade</taxon>
        <taxon>Arachis</taxon>
    </lineage>
</organism>
<name>A0A445E0B0_ARAHY</name>
<evidence type="ECO:0000313" key="1">
    <source>
        <dbReference type="EMBL" id="RYR68809.1"/>
    </source>
</evidence>
<protein>
    <submittedName>
        <fullName evidence="1">Uncharacterized protein</fullName>
    </submittedName>
</protein>
<accession>A0A445E0B0</accession>
<comment type="caution">
    <text evidence="1">The sequence shown here is derived from an EMBL/GenBank/DDBJ whole genome shotgun (WGS) entry which is preliminary data.</text>
</comment>
<dbReference type="Proteomes" id="UP000289738">
    <property type="component" value="Chromosome A03"/>
</dbReference>
<keyword evidence="2" id="KW-1185">Reference proteome</keyword>
<dbReference type="EMBL" id="SDMP01000003">
    <property type="protein sequence ID" value="RYR68809.1"/>
    <property type="molecule type" value="Genomic_DNA"/>
</dbReference>
<proteinExistence type="predicted"/>
<reference evidence="1 2" key="1">
    <citation type="submission" date="2019-01" db="EMBL/GenBank/DDBJ databases">
        <title>Sequencing of cultivated peanut Arachis hypogaea provides insights into genome evolution and oil improvement.</title>
        <authorList>
            <person name="Chen X."/>
        </authorList>
    </citation>
    <scope>NUCLEOTIDE SEQUENCE [LARGE SCALE GENOMIC DNA]</scope>
    <source>
        <strain evidence="2">cv. Fuhuasheng</strain>
        <tissue evidence="1">Leaves</tissue>
    </source>
</reference>
<dbReference type="AlphaFoldDB" id="A0A445E0B0"/>
<sequence length="237" mass="28099">MYNDPWLRYMMIPAENMERWFQKWALKFIWDVEHNLIIKKIYDHRIAKSIQQMMSDVRQRRNHLTRWILTSIKKELEAHFRNNEGFKHHLLMNVANTALPRSSKYTGGLTTFIKTKSRLPNSFDREATLVETFNYTYILKANKERFANERSAAHYEDYMQRLEVATQQSQLHNGNNEAGSKTLMVDLDRVWRKTASKLHKNHRFRLGSFFTSCLRSSVLAAFSDFATSLTDLRKLST</sequence>
<evidence type="ECO:0000313" key="2">
    <source>
        <dbReference type="Proteomes" id="UP000289738"/>
    </source>
</evidence>
<gene>
    <name evidence="1" type="ORF">Ahy_A03g015275</name>
</gene>